<sequence>MNKFILITISSLVGLTTCNAQEFIGIKTTYTTSKEVDRARKIIHRDWFGPLIDQDPILIGPLQRNTAYFEIDYKLKGVINKGFLSITNKNLNTKNRTIDQIIKSDIDWYFQDTDLEDRVTGFMRSTVIQAGYYFDNSSPIICIYFLNNNTKEIVAASIDILGTKDEKIGFTKDFIMKYAMIKWKIKM</sequence>
<organism evidence="1 2">
    <name type="scientific">Sphingobacterium anhuiense</name>
    <dbReference type="NCBI Taxonomy" id="493780"/>
    <lineage>
        <taxon>Bacteria</taxon>
        <taxon>Pseudomonadati</taxon>
        <taxon>Bacteroidota</taxon>
        <taxon>Sphingobacteriia</taxon>
        <taxon>Sphingobacteriales</taxon>
        <taxon>Sphingobacteriaceae</taxon>
        <taxon>Sphingobacterium</taxon>
    </lineage>
</organism>
<keyword evidence="2" id="KW-1185">Reference proteome</keyword>
<evidence type="ECO:0008006" key="3">
    <source>
        <dbReference type="Google" id="ProtNLM"/>
    </source>
</evidence>
<name>A0ABW5YPY2_9SPHI</name>
<accession>A0ABW5YPY2</accession>
<dbReference type="RefSeq" id="WP_380917490.1">
    <property type="nucleotide sequence ID" value="NZ_JBHUPE010000001.1"/>
</dbReference>
<proteinExistence type="predicted"/>
<protein>
    <recommendedName>
        <fullName evidence="3">Lipoprotein</fullName>
    </recommendedName>
</protein>
<evidence type="ECO:0000313" key="1">
    <source>
        <dbReference type="EMBL" id="MFD2902490.1"/>
    </source>
</evidence>
<dbReference type="Proteomes" id="UP001597509">
    <property type="component" value="Unassembled WGS sequence"/>
</dbReference>
<comment type="caution">
    <text evidence="1">The sequence shown here is derived from an EMBL/GenBank/DDBJ whole genome shotgun (WGS) entry which is preliminary data.</text>
</comment>
<gene>
    <name evidence="1" type="ORF">ACFS6I_01040</name>
</gene>
<dbReference type="EMBL" id="JBHUPE010000001">
    <property type="protein sequence ID" value="MFD2902490.1"/>
    <property type="molecule type" value="Genomic_DNA"/>
</dbReference>
<evidence type="ECO:0000313" key="2">
    <source>
        <dbReference type="Proteomes" id="UP001597509"/>
    </source>
</evidence>
<reference evidence="2" key="1">
    <citation type="journal article" date="2019" name="Int. J. Syst. Evol. Microbiol.">
        <title>The Global Catalogue of Microorganisms (GCM) 10K type strain sequencing project: providing services to taxonomists for standard genome sequencing and annotation.</title>
        <authorList>
            <consortium name="The Broad Institute Genomics Platform"/>
            <consortium name="The Broad Institute Genome Sequencing Center for Infectious Disease"/>
            <person name="Wu L."/>
            <person name="Ma J."/>
        </authorList>
    </citation>
    <scope>NUCLEOTIDE SEQUENCE [LARGE SCALE GENOMIC DNA]</scope>
    <source>
        <strain evidence="2">KCTC 22209</strain>
    </source>
</reference>